<accession>A0ABY1UVH8</accession>
<evidence type="ECO:0008006" key="4">
    <source>
        <dbReference type="Google" id="ProtNLM"/>
    </source>
</evidence>
<proteinExistence type="predicted"/>
<dbReference type="Proteomes" id="UP000831156">
    <property type="component" value="Chromosome 14"/>
</dbReference>
<evidence type="ECO:0000256" key="1">
    <source>
        <dbReference type="SAM" id="MobiDB-lite"/>
    </source>
</evidence>
<evidence type="ECO:0000313" key="2">
    <source>
        <dbReference type="EMBL" id="SOV19355.1"/>
    </source>
</evidence>
<sequence length="546" mass="64769">MNEASSDALKYSDFSLSKYGNKRIRINKPEDGTKYFVSRFSDNKELNKLTSPITFICKDEDTDNSSSLNKNNNISTSWVLKNASMEKMRINHKSYVSKKCNLDTDVFFVLIENEEYSDIYPISSWEVFEPNLCSKNFNKFNVDNSEEKLRTQMDNKRIDDIIERLKNKEEQNKLNIKAKEENKKKKKKKKKNIIHNDSSEDFDDDDDDLGLKRQEKRRIKNLIKLKRGDNKEEIEYVNSALSITSLRKSNVNWDYNNDGRKSDDEDLNEEISGQEDFDDDNDDNDDSENNSDNDEYKLTSYGQAMRSLLKQQVNDEEDDELNQYSDDDDEEEEDEEDDEEEDEEDDEDDHEDDDDDDDDDDDSDNEKSIKKKQMKHNKKIQNEREKDKYKIEKNKKNNNKHFYEEEEQDLEQNNHDNKKNSNDDQNEKKKDTPKINQDKTQDDVKRRLSINDKFNKFNEYIKEKIKNKEIQIKEDNCAKIIVKVVEKNNGKMNIMTLLDTLNIREKNESFLIVQKYIKNLCNISSETVNDKKIKTITIKPKYLQKK</sequence>
<feature type="compositionally biased region" description="Acidic residues" evidence="1">
    <location>
        <begin position="264"/>
        <end position="293"/>
    </location>
</feature>
<feature type="compositionally biased region" description="Basic residues" evidence="1">
    <location>
        <begin position="369"/>
        <end position="379"/>
    </location>
</feature>
<keyword evidence="3" id="KW-1185">Reference proteome</keyword>
<protein>
    <recommendedName>
        <fullName evidence="4">Transcription initiation factor IIF subunit alpha</fullName>
    </recommendedName>
</protein>
<feature type="compositionally biased region" description="Acidic residues" evidence="1">
    <location>
        <begin position="199"/>
        <end position="208"/>
    </location>
</feature>
<feature type="region of interest" description="Disordered" evidence="1">
    <location>
        <begin position="251"/>
        <end position="447"/>
    </location>
</feature>
<feature type="compositionally biased region" description="Acidic residues" evidence="1">
    <location>
        <begin position="314"/>
        <end position="364"/>
    </location>
</feature>
<feature type="compositionally biased region" description="Basic residues" evidence="1">
    <location>
        <begin position="184"/>
        <end position="193"/>
    </location>
</feature>
<feature type="compositionally biased region" description="Basic and acidic residues" evidence="1">
    <location>
        <begin position="173"/>
        <end position="183"/>
    </location>
</feature>
<dbReference type="EMBL" id="LT969437">
    <property type="protein sequence ID" value="SOV19355.1"/>
    <property type="molecule type" value="Genomic_DNA"/>
</dbReference>
<feature type="compositionally biased region" description="Basic and acidic residues" evidence="1">
    <location>
        <begin position="412"/>
        <end position="447"/>
    </location>
</feature>
<feature type="compositionally biased region" description="Basic and acidic residues" evidence="1">
    <location>
        <begin position="380"/>
        <end position="395"/>
    </location>
</feature>
<evidence type="ECO:0000313" key="3">
    <source>
        <dbReference type="Proteomes" id="UP000831156"/>
    </source>
</evidence>
<gene>
    <name evidence="2" type="ORF">PGABG01_1446000</name>
</gene>
<reference evidence="2" key="1">
    <citation type="submission" date="2016-09" db="EMBL/GenBank/DDBJ databases">
        <authorList>
            <consortium name="Pathogen Informatics"/>
            <person name="Sun Q."/>
            <person name="Inoue M."/>
        </authorList>
    </citation>
    <scope>NUCLEOTIDE SEQUENCE</scope>
</reference>
<feature type="region of interest" description="Disordered" evidence="1">
    <location>
        <begin position="173"/>
        <end position="208"/>
    </location>
</feature>
<organism evidence="2 3">
    <name type="scientific">Plasmodium gaboni</name>
    <dbReference type="NCBI Taxonomy" id="647221"/>
    <lineage>
        <taxon>Eukaryota</taxon>
        <taxon>Sar</taxon>
        <taxon>Alveolata</taxon>
        <taxon>Apicomplexa</taxon>
        <taxon>Aconoidasida</taxon>
        <taxon>Haemosporida</taxon>
        <taxon>Plasmodiidae</taxon>
        <taxon>Plasmodium</taxon>
        <taxon>Plasmodium (Laverania)</taxon>
    </lineage>
</organism>
<name>A0ABY1UVH8_9APIC</name>